<evidence type="ECO:0000259" key="2">
    <source>
        <dbReference type="PROSITE" id="PS51459"/>
    </source>
</evidence>
<keyword evidence="4" id="KW-1185">Reference proteome</keyword>
<dbReference type="Pfam" id="PF02661">
    <property type="entry name" value="Fic"/>
    <property type="match status" value="1"/>
</dbReference>
<reference evidence="3 4" key="1">
    <citation type="submission" date="2020-08" db="EMBL/GenBank/DDBJ databases">
        <title>Functional genomics of gut bacteria from endangered species of beetles.</title>
        <authorList>
            <person name="Carlos-Shanley C."/>
        </authorList>
    </citation>
    <scope>NUCLEOTIDE SEQUENCE [LARGE SCALE GENOMIC DNA]</scope>
    <source>
        <strain evidence="3 4">S00123</strain>
    </source>
</reference>
<dbReference type="NCBIfam" id="TIGR02613">
    <property type="entry name" value="mob_myst_B"/>
    <property type="match status" value="1"/>
</dbReference>
<sequence length="196" mass="22581">MTDALLDGDDDANTPLAHEERQQLRLSYITTRGELNEAEQANIAQAMRWLRGIKREVVDEDFHCELHRRMFSEVWRWAGDYRTTERNIGVAAHLIPMEMRQLLGDVRFQIDHNSFPPDELAVRFSHRLVAIHPFPNGNGRHSRMAGDRLAMQLGQRAFTWGRNSLVDPGATRTAYVRALQAADNHDYESLIEFARS</sequence>
<dbReference type="PANTHER" id="PTHR13504">
    <property type="entry name" value="FIDO DOMAIN-CONTAINING PROTEIN DDB_G0283145"/>
    <property type="match status" value="1"/>
</dbReference>
<dbReference type="AlphaFoldDB" id="A0A7W7IQ43"/>
<gene>
    <name evidence="3" type="ORF">HNP32_001967</name>
</gene>
<dbReference type="Gene3D" id="1.10.3290.10">
    <property type="entry name" value="Fido-like domain"/>
    <property type="match status" value="1"/>
</dbReference>
<evidence type="ECO:0000313" key="4">
    <source>
        <dbReference type="Proteomes" id="UP000539957"/>
    </source>
</evidence>
<dbReference type="InterPro" id="IPR040198">
    <property type="entry name" value="Fido_containing"/>
</dbReference>
<proteinExistence type="predicted"/>
<dbReference type="PANTHER" id="PTHR13504:SF39">
    <property type="entry name" value="CELL FILAMENTATION PROTEIN"/>
    <property type="match status" value="1"/>
</dbReference>
<accession>A0A7W7IQ43</accession>
<dbReference type="RefSeq" id="WP_184269539.1">
    <property type="nucleotide sequence ID" value="NZ_JACHKY010000003.1"/>
</dbReference>
<dbReference type="Proteomes" id="UP000539957">
    <property type="component" value="Unassembled WGS sequence"/>
</dbReference>
<feature type="domain" description="Fido" evidence="2">
    <location>
        <begin position="58"/>
        <end position="196"/>
    </location>
</feature>
<dbReference type="SUPFAM" id="SSF140931">
    <property type="entry name" value="Fic-like"/>
    <property type="match status" value="1"/>
</dbReference>
<feature type="active site" evidence="1">
    <location>
        <position position="132"/>
    </location>
</feature>
<evidence type="ECO:0000313" key="3">
    <source>
        <dbReference type="EMBL" id="MBB4798223.1"/>
    </source>
</evidence>
<dbReference type="EMBL" id="JACHKY010000003">
    <property type="protein sequence ID" value="MBB4798223.1"/>
    <property type="molecule type" value="Genomic_DNA"/>
</dbReference>
<protein>
    <submittedName>
        <fullName evidence="3">Fic-DOC domain mobile mystery protein B</fullName>
    </submittedName>
</protein>
<comment type="caution">
    <text evidence="3">The sequence shown here is derived from an EMBL/GenBank/DDBJ whole genome shotgun (WGS) entry which is preliminary data.</text>
</comment>
<organism evidence="3 4">
    <name type="scientific">Brevundimonas bullata</name>
    <dbReference type="NCBI Taxonomy" id="13160"/>
    <lineage>
        <taxon>Bacteria</taxon>
        <taxon>Pseudomonadati</taxon>
        <taxon>Pseudomonadota</taxon>
        <taxon>Alphaproteobacteria</taxon>
        <taxon>Caulobacterales</taxon>
        <taxon>Caulobacteraceae</taxon>
        <taxon>Brevundimonas</taxon>
    </lineage>
</organism>
<evidence type="ECO:0000256" key="1">
    <source>
        <dbReference type="PIRSR" id="PIRSR640198-1"/>
    </source>
</evidence>
<dbReference type="InterPro" id="IPR036597">
    <property type="entry name" value="Fido-like_dom_sf"/>
</dbReference>
<dbReference type="InterPro" id="IPR013436">
    <property type="entry name" value="Mobile_mystery_prot_B"/>
</dbReference>
<dbReference type="InterPro" id="IPR003812">
    <property type="entry name" value="Fido"/>
</dbReference>
<name>A0A7W7IQ43_9CAUL</name>
<dbReference type="PROSITE" id="PS51459">
    <property type="entry name" value="FIDO"/>
    <property type="match status" value="1"/>
</dbReference>